<proteinExistence type="predicted"/>
<keyword evidence="2" id="KW-1185">Reference proteome</keyword>
<evidence type="ECO:0000313" key="1">
    <source>
        <dbReference type="EMBL" id="MEA5257555.1"/>
    </source>
</evidence>
<evidence type="ECO:0000313" key="2">
    <source>
        <dbReference type="Proteomes" id="UP001304671"/>
    </source>
</evidence>
<dbReference type="RefSeq" id="WP_323248017.1">
    <property type="nucleotide sequence ID" value="NZ_JAYFUL010000008.1"/>
</dbReference>
<dbReference type="Proteomes" id="UP001304671">
    <property type="component" value="Unassembled WGS sequence"/>
</dbReference>
<sequence>MNKLLIIFLILGFNTFKPEAIRSLALSYQTRGVQKHLFISADSTIITINAEKHAYKTKANQWKKILKTLEKVKLSSISRLKRPSTKSYYDGAMIAQLNIQTTKKTYESINFDHNNPPSLLVKPINAMKATLAKTELKGSF</sequence>
<gene>
    <name evidence="1" type="ORF">VB264_07160</name>
</gene>
<accession>A0ABU5QKT8</accession>
<protein>
    <submittedName>
        <fullName evidence="1">Uncharacterized protein</fullName>
    </submittedName>
</protein>
<name>A0ABU5QKT8_9BACT</name>
<dbReference type="EMBL" id="JAYFUL010000008">
    <property type="protein sequence ID" value="MEA5257555.1"/>
    <property type="molecule type" value="Genomic_DNA"/>
</dbReference>
<reference evidence="1 2" key="1">
    <citation type="submission" date="2023-12" db="EMBL/GenBank/DDBJ databases">
        <title>Novel species of the genus Arcicella isolated from rivers.</title>
        <authorList>
            <person name="Lu H."/>
        </authorList>
    </citation>
    <scope>NUCLEOTIDE SEQUENCE [LARGE SCALE GENOMIC DNA]</scope>
    <source>
        <strain evidence="1 2">LMG 21963</strain>
    </source>
</reference>
<comment type="caution">
    <text evidence="1">The sequence shown here is derived from an EMBL/GenBank/DDBJ whole genome shotgun (WGS) entry which is preliminary data.</text>
</comment>
<organism evidence="1 2">
    <name type="scientific">Arcicella aquatica</name>
    <dbReference type="NCBI Taxonomy" id="217141"/>
    <lineage>
        <taxon>Bacteria</taxon>
        <taxon>Pseudomonadati</taxon>
        <taxon>Bacteroidota</taxon>
        <taxon>Cytophagia</taxon>
        <taxon>Cytophagales</taxon>
        <taxon>Flectobacillaceae</taxon>
        <taxon>Arcicella</taxon>
    </lineage>
</organism>